<dbReference type="OrthoDB" id="10121157at2759"/>
<feature type="compositionally biased region" description="Polar residues" evidence="1">
    <location>
        <begin position="92"/>
        <end position="101"/>
    </location>
</feature>
<dbReference type="GeneID" id="109480528"/>
<sequence length="611" mass="66839">MGSRREKQRDRHRSRAPSGPRATEESSKRERGGSRRRSSGKEREEGGTSPGGSAHHVRENDRHDSRQKSSSPAMPVLSADGSQQEGDGEQKQPPTVQQDGNLPSDGDISSGGGDGSRKTHDSETEFSPTNVRISALEQSFASMSQRLEAFQELMLAQFEQSSPRKRRSARPETAVPEKRRKEDSASARSGKQRSPSHDGAEGESVSGDSGEHPAVAVPEKRRKEDSASARSGKQRSPSHDGAEGESVSGDSGEHPAVAVPEKRRKEDSASARSGKQRSPSHDGAEGESVSGDSGEHPAVAVPEKRRKEDSASARSGKQRSPSHDGAEGESVGGDSGASDSVWKPFDPTNKDTMHSWVADDVVFSEVEKYFKHDQQRRGTDLEAWQQKFSMPDNAPSTMVAPSFNDNIARAVVDNDKKQGEQIISHDKALKNIHSNLVHIGTPLMNLWQMIQRCNSENFEELQLEMSDCAGSALVLLGSLHSQLAFTRRTFIAESSQKKFRDLFKAASEDPKFLFPPDMGSKAKDLSSETKVLVGMLSQDDQGKSSVPRRGARRGGGRATGGGFSYSYRNSRYMPRANYGQYSYRGSQTRQFYNRNQSFQSKSGDGKQKQSK</sequence>
<feature type="compositionally biased region" description="Basic and acidic residues" evidence="1">
    <location>
        <begin position="260"/>
        <end position="269"/>
    </location>
</feature>
<feature type="compositionally biased region" description="Basic and acidic residues" evidence="1">
    <location>
        <begin position="218"/>
        <end position="227"/>
    </location>
</feature>
<keyword evidence="2" id="KW-1185">Reference proteome</keyword>
<feature type="region of interest" description="Disordered" evidence="1">
    <location>
        <begin position="536"/>
        <end position="566"/>
    </location>
</feature>
<accession>A0A6P5A520</accession>
<feature type="compositionally biased region" description="Basic and acidic residues" evidence="1">
    <location>
        <begin position="56"/>
        <end position="67"/>
    </location>
</feature>
<organism evidence="2 3">
    <name type="scientific">Branchiostoma belcheri</name>
    <name type="common">Amphioxus</name>
    <dbReference type="NCBI Taxonomy" id="7741"/>
    <lineage>
        <taxon>Eukaryota</taxon>
        <taxon>Metazoa</taxon>
        <taxon>Chordata</taxon>
        <taxon>Cephalochordata</taxon>
        <taxon>Leptocardii</taxon>
        <taxon>Amphioxiformes</taxon>
        <taxon>Branchiostomatidae</taxon>
        <taxon>Branchiostoma</taxon>
    </lineage>
</organism>
<reference evidence="3" key="1">
    <citation type="submission" date="2025-08" db="UniProtKB">
        <authorList>
            <consortium name="RefSeq"/>
        </authorList>
    </citation>
    <scope>IDENTIFICATION</scope>
    <source>
        <tissue evidence="3">Gonad</tissue>
    </source>
</reference>
<feature type="compositionally biased region" description="Basic and acidic residues" evidence="1">
    <location>
        <begin position="302"/>
        <end position="311"/>
    </location>
</feature>
<name>A0A6P5A520_BRABE</name>
<dbReference type="AlphaFoldDB" id="A0A6P5A520"/>
<evidence type="ECO:0000313" key="2">
    <source>
        <dbReference type="Proteomes" id="UP000515135"/>
    </source>
</evidence>
<protein>
    <submittedName>
        <fullName evidence="3">Pre-mRNA-splicing factor CWC22 homolog</fullName>
    </submittedName>
</protein>
<dbReference type="KEGG" id="bbel:109480528"/>
<feature type="region of interest" description="Disordered" evidence="1">
    <location>
        <begin position="578"/>
        <end position="611"/>
    </location>
</feature>
<feature type="compositionally biased region" description="Basic and acidic residues" evidence="1">
    <location>
        <begin position="22"/>
        <end position="46"/>
    </location>
</feature>
<feature type="compositionally biased region" description="Polar residues" evidence="1">
    <location>
        <begin position="579"/>
        <end position="595"/>
    </location>
</feature>
<proteinExistence type="predicted"/>
<feature type="region of interest" description="Disordered" evidence="1">
    <location>
        <begin position="158"/>
        <end position="351"/>
    </location>
</feature>
<evidence type="ECO:0000313" key="3">
    <source>
        <dbReference type="RefSeq" id="XP_019638297.1"/>
    </source>
</evidence>
<feature type="region of interest" description="Disordered" evidence="1">
    <location>
        <begin position="1"/>
        <end position="130"/>
    </location>
</feature>
<gene>
    <name evidence="3" type="primary">LOC109480528</name>
</gene>
<dbReference type="Proteomes" id="UP000515135">
    <property type="component" value="Unplaced"/>
</dbReference>
<evidence type="ECO:0000256" key="1">
    <source>
        <dbReference type="SAM" id="MobiDB-lite"/>
    </source>
</evidence>
<dbReference type="RefSeq" id="XP_019638297.1">
    <property type="nucleotide sequence ID" value="XM_019782738.1"/>
</dbReference>
<feature type="compositionally biased region" description="Basic and acidic residues" evidence="1">
    <location>
        <begin position="175"/>
        <end position="185"/>
    </location>
</feature>